<proteinExistence type="predicted"/>
<dbReference type="Gene3D" id="2.60.120.260">
    <property type="entry name" value="Galactose-binding domain-like"/>
    <property type="match status" value="1"/>
</dbReference>
<reference evidence="3" key="1">
    <citation type="journal article" date="2009" name="Genome Res.">
        <title>Comparative genomic analyses of the human fungal pathogens Coccidioides and their relatives.</title>
        <authorList>
            <person name="Sharpton T.J."/>
            <person name="Stajich J.E."/>
            <person name="Rounsley S.D."/>
            <person name="Gardner M.J."/>
            <person name="Wortman J.R."/>
            <person name="Jordar V.S."/>
            <person name="Maiti R."/>
            <person name="Kodira C.D."/>
            <person name="Neafsey D.E."/>
            <person name="Zeng Q."/>
            <person name="Hung C.-Y."/>
            <person name="McMahan C."/>
            <person name="Muszewska A."/>
            <person name="Grynberg M."/>
            <person name="Mandel M.A."/>
            <person name="Kellner E.M."/>
            <person name="Barker B.M."/>
            <person name="Galgiani J.N."/>
            <person name="Orbach M.J."/>
            <person name="Kirkland T.N."/>
            <person name="Cole G.T."/>
            <person name="Henn M.R."/>
            <person name="Birren B.W."/>
            <person name="Taylor J.W."/>
        </authorList>
    </citation>
    <scope>NUCLEOTIDE SEQUENCE [LARGE SCALE GENOMIC DNA]</scope>
    <source>
        <strain evidence="3">UAMH 1704</strain>
    </source>
</reference>
<evidence type="ECO:0000313" key="3">
    <source>
        <dbReference type="Proteomes" id="UP000002058"/>
    </source>
</evidence>
<evidence type="ECO:0008006" key="4">
    <source>
        <dbReference type="Google" id="ProtNLM"/>
    </source>
</evidence>
<gene>
    <name evidence="2" type="ORF">UREG_05326</name>
</gene>
<dbReference type="EMBL" id="CH476617">
    <property type="protein sequence ID" value="EEP80484.1"/>
    <property type="molecule type" value="Genomic_DNA"/>
</dbReference>
<dbReference type="VEuPathDB" id="FungiDB:UREG_05326"/>
<evidence type="ECO:0000256" key="1">
    <source>
        <dbReference type="SAM" id="SignalP"/>
    </source>
</evidence>
<feature type="chain" id="PRO_5002939641" description="CBM-cenC domain-containing protein" evidence="1">
    <location>
        <begin position="17"/>
        <end position="539"/>
    </location>
</feature>
<dbReference type="InParanoid" id="C4JS87"/>
<name>C4JS87_UNCRE</name>
<dbReference type="Proteomes" id="UP000002058">
    <property type="component" value="Unassembled WGS sequence"/>
</dbReference>
<dbReference type="KEGG" id="ure:UREG_05326"/>
<protein>
    <recommendedName>
        <fullName evidence="4">CBM-cenC domain-containing protein</fullName>
    </recommendedName>
</protein>
<dbReference type="InterPro" id="IPR008979">
    <property type="entry name" value="Galactose-bd-like_sf"/>
</dbReference>
<feature type="signal peptide" evidence="1">
    <location>
        <begin position="1"/>
        <end position="16"/>
    </location>
</feature>
<dbReference type="GeneID" id="8440507"/>
<keyword evidence="3" id="KW-1185">Reference proteome</keyword>
<organism evidence="2 3">
    <name type="scientific">Uncinocarpus reesii (strain UAMH 1704)</name>
    <dbReference type="NCBI Taxonomy" id="336963"/>
    <lineage>
        <taxon>Eukaryota</taxon>
        <taxon>Fungi</taxon>
        <taxon>Dikarya</taxon>
        <taxon>Ascomycota</taxon>
        <taxon>Pezizomycotina</taxon>
        <taxon>Eurotiomycetes</taxon>
        <taxon>Eurotiomycetidae</taxon>
        <taxon>Onygenales</taxon>
        <taxon>Onygenaceae</taxon>
        <taxon>Uncinocarpus</taxon>
    </lineage>
</organism>
<dbReference type="eggNOG" id="ENOG502RS4J">
    <property type="taxonomic scope" value="Eukaryota"/>
</dbReference>
<dbReference type="SUPFAM" id="SSF49785">
    <property type="entry name" value="Galactose-binding domain-like"/>
    <property type="match status" value="1"/>
</dbReference>
<dbReference type="RefSeq" id="XP_002584637.1">
    <property type="nucleotide sequence ID" value="XM_002584591.1"/>
</dbReference>
<dbReference type="HOGENOM" id="CLU_505470_0_0_1"/>
<evidence type="ECO:0000313" key="2">
    <source>
        <dbReference type="EMBL" id="EEP80484.1"/>
    </source>
</evidence>
<accession>C4JS87</accession>
<dbReference type="AlphaFoldDB" id="C4JS87"/>
<keyword evidence="1" id="KW-0732">Signal</keyword>
<sequence length="539" mass="57831">MVRISILLTFAAAAAALPNAEPAALTKRGKNHCKPHSVDVSNPEGTEFCRHLLHLPCRTSTRTVTPPCKTVSVTMVPTVTRWTTSSIVRQITRTITRGVTLTHPAPSATTVTQTLPATEIISEYLSATVTETATNTIALTATESVDVTVTETEPQSLFETEYNTITSDDWVTLTESITQTSTATVLDPTTVTVPVTVTVRAPAKRHHRPQTPYPTPTSLKNIPKHVLSKACSSLHLGPCTTTATRTRTLPQITKTEIIHKPGETSTRYRTAYVYRKQTTYVTKFITAITTAQPTGPLTETVSITVTATSIETLPALSTATLTETVDVTSAATVTATATEIITVTQPTTIQITIATTVHIPQTEMVTETIDATATETVETTLTATATATYTQPPRCPNLIKNGDFAVPNLNNWAIDEIGGKVSMAGVGGGGYAALLYGSGSNLASVSMSQIVSTVPGTIYKFSVDHKNQYKKPGSYLTCTFLPATQVFSFNLDTTVTGSWTHFESPVLATSTSLQVRCRLVTNNAAMINLDNFKLRACDE</sequence>
<dbReference type="OMA" id="SCARNIQ"/>